<sequence>TAGDGSSSAAATERSVSLSYHTAGPDAGVGQPHTSGMQITPEVVDHQSGNPLSVRNQRGSRSFAFAAPVPMEQPLMSMPQHAYTNPVFQHAEFTCYPPYHQGTSPVGPTWNPPPPPSRSTVSFQQVQNPPAPPMAHNPLFSDHHDGFGSGTRYVPDRNVSEEMLRHAIMDPKVNVEASSIPNFSTQMSGLVTVLPYVQKMRKYIVANLHKLTGHIATQINLWLSSLVDPMQGVEFAYSHMEVIERMCPGATAWFDHIVSNLGMDVRSGVGETLNAIKALRSRVFDSLGNAVDRVREDYAYPKKQLQFLEAWLQVVIKELCKPDAKELSIWAQGMIMGKHNLLSHSVPAHEDPMTFFKRVGQTFTIFTTHSPKAFRAELHRASVQDVFISGLPDYLQRVAEDTMRRVGVLHHSEDIVNAFLVQDTQNAYEHVLRHETKEIMHKQASRMLPMSYVPIEDHSMTPFSPEAPKAPAPYRRSFRPRVAANMVELTHIESTVNLSDKQEVEITVDNPDSLHDVPETEHLASHSAQFHPSVHPRGGPGKGGRNVPPSHGNPSHTSSHNNTAPPAAKPYTRLPPNCFICSSVGDHYADKCPHRLQYMQYAEQGKKMMESNKGSASTLNAAAHATAYAAQLNQQHHMHQQMQRDAVAAQYSQALGAPSHDQPRGQMSYPAQATPASHSVQAQYVASLYEHEDDIEGMMNLHAHTVSAHSLHASLASLMVDGFSKQSKKLYPESWVGPQKPFKVSANSDDIVTPEMTAARLQILDRLQQTRLPSSSSVVPTHPRSSDLPVVIPSVHRPDAIAGDVTSDSSSTHRPLLNPKTLAQPSNKSQGVGAHVKIATIVDKDSEYATLVALHKEPFAKRVVRALGLDEYDPLDLEYKVLPNILGVVSGFRHPPSHYEGVKAAFYREVAEYKRTAASTVRIPRRGTPEYVSPKFFNAVQSFHDEVMSVDINQLSDEQLYRWLADGSPDADQRSSTLLDYWKRMLFWYLDSEPRFFLIQQNAEQAARIAAMQARLDAVDDAAALAEELDDAGIVEAERQA</sequence>
<feature type="region of interest" description="Disordered" evidence="1">
    <location>
        <begin position="1"/>
        <end position="36"/>
    </location>
</feature>
<evidence type="ECO:0000313" key="2">
    <source>
        <dbReference type="EMBL" id="GAX86400.1"/>
    </source>
</evidence>
<feature type="region of interest" description="Disordered" evidence="1">
    <location>
        <begin position="803"/>
        <end position="829"/>
    </location>
</feature>
<feature type="compositionally biased region" description="Polar residues" evidence="1">
    <location>
        <begin position="552"/>
        <end position="564"/>
    </location>
</feature>
<feature type="region of interest" description="Disordered" evidence="1">
    <location>
        <begin position="772"/>
        <end position="791"/>
    </location>
</feature>
<proteinExistence type="predicted"/>
<dbReference type="EMBL" id="BEGY01000292">
    <property type="protein sequence ID" value="GAX86400.1"/>
    <property type="molecule type" value="Genomic_DNA"/>
</dbReference>
<comment type="caution">
    <text evidence="2">The sequence shown here is derived from an EMBL/GenBank/DDBJ whole genome shotgun (WGS) entry which is preliminary data.</text>
</comment>
<keyword evidence="3" id="KW-1185">Reference proteome</keyword>
<evidence type="ECO:0000313" key="3">
    <source>
        <dbReference type="Proteomes" id="UP000232323"/>
    </source>
</evidence>
<feature type="non-terminal residue" evidence="2">
    <location>
        <position position="1"/>
    </location>
</feature>
<gene>
    <name evidence="2" type="ORF">CEUSTIGMA_g13810.t1</name>
</gene>
<accession>A0A250XUC0</accession>
<organism evidence="2 3">
    <name type="scientific">Chlamydomonas eustigma</name>
    <dbReference type="NCBI Taxonomy" id="1157962"/>
    <lineage>
        <taxon>Eukaryota</taxon>
        <taxon>Viridiplantae</taxon>
        <taxon>Chlorophyta</taxon>
        <taxon>core chlorophytes</taxon>
        <taxon>Chlorophyceae</taxon>
        <taxon>CS clade</taxon>
        <taxon>Chlamydomonadales</taxon>
        <taxon>Chlamydomonadaceae</taxon>
        <taxon>Chlamydomonas</taxon>
    </lineage>
</organism>
<name>A0A250XUC0_9CHLO</name>
<feature type="region of interest" description="Disordered" evidence="1">
    <location>
        <begin position="511"/>
        <end position="569"/>
    </location>
</feature>
<feature type="compositionally biased region" description="Basic and acidic residues" evidence="1">
    <location>
        <begin position="512"/>
        <end position="524"/>
    </location>
</feature>
<dbReference type="Proteomes" id="UP000232323">
    <property type="component" value="Unassembled WGS sequence"/>
</dbReference>
<feature type="compositionally biased region" description="Low complexity" evidence="1">
    <location>
        <begin position="1"/>
        <end position="11"/>
    </location>
</feature>
<protein>
    <submittedName>
        <fullName evidence="2">Uncharacterized protein</fullName>
    </submittedName>
</protein>
<evidence type="ECO:0000256" key="1">
    <source>
        <dbReference type="SAM" id="MobiDB-lite"/>
    </source>
</evidence>
<feature type="region of interest" description="Disordered" evidence="1">
    <location>
        <begin position="106"/>
        <end position="129"/>
    </location>
</feature>
<dbReference type="AlphaFoldDB" id="A0A250XUC0"/>
<reference evidence="2 3" key="1">
    <citation type="submission" date="2017-08" db="EMBL/GenBank/DDBJ databases">
        <title>Acidophilic green algal genome provides insights into adaptation to an acidic environment.</title>
        <authorList>
            <person name="Hirooka S."/>
            <person name="Hirose Y."/>
            <person name="Kanesaki Y."/>
            <person name="Higuchi S."/>
            <person name="Fujiwara T."/>
            <person name="Onuma R."/>
            <person name="Era A."/>
            <person name="Ohbayashi R."/>
            <person name="Uzuka A."/>
            <person name="Nozaki H."/>
            <person name="Yoshikawa H."/>
            <person name="Miyagishima S.Y."/>
        </authorList>
    </citation>
    <scope>NUCLEOTIDE SEQUENCE [LARGE SCALE GENOMIC DNA]</scope>
    <source>
        <strain evidence="2 3">NIES-2499</strain>
    </source>
</reference>